<dbReference type="SMART" id="SM01138">
    <property type="entry name" value="DP"/>
    <property type="match status" value="1"/>
</dbReference>
<evidence type="ECO:0000256" key="6">
    <source>
        <dbReference type="ARBA" id="ARBA00023242"/>
    </source>
</evidence>
<evidence type="ECO:0000256" key="3">
    <source>
        <dbReference type="ARBA" id="ARBA00023015"/>
    </source>
</evidence>
<keyword evidence="12" id="KW-1185">Reference proteome</keyword>
<dbReference type="Pfam" id="PF02319">
    <property type="entry name" value="WHD_E2F_TDP"/>
    <property type="match status" value="1"/>
</dbReference>
<dbReference type="Gene3D" id="1.20.140.80">
    <property type="entry name" value="Transcription factor DP"/>
    <property type="match status" value="1"/>
</dbReference>
<dbReference type="GO" id="GO:0051726">
    <property type="term" value="P:regulation of cell cycle"/>
    <property type="evidence" value="ECO:0007669"/>
    <property type="project" value="InterPro"/>
</dbReference>
<evidence type="ECO:0000256" key="4">
    <source>
        <dbReference type="ARBA" id="ARBA00023125"/>
    </source>
</evidence>
<evidence type="ECO:0000313" key="11">
    <source>
        <dbReference type="EMBL" id="DAZ94447.1"/>
    </source>
</evidence>
<gene>
    <name evidence="11" type="ORF">N0F65_002765</name>
</gene>
<dbReference type="GO" id="GO:0000977">
    <property type="term" value="F:RNA polymerase II transcription regulatory region sequence-specific DNA binding"/>
    <property type="evidence" value="ECO:0007669"/>
    <property type="project" value="TreeGrafter"/>
</dbReference>
<feature type="compositionally biased region" description="Low complexity" evidence="8">
    <location>
        <begin position="18"/>
        <end position="29"/>
    </location>
</feature>
<dbReference type="SMART" id="SM01372">
    <property type="entry name" value="E2F_TDP"/>
    <property type="match status" value="1"/>
</dbReference>
<evidence type="ECO:0000256" key="7">
    <source>
        <dbReference type="RuleBase" id="RU003796"/>
    </source>
</evidence>
<feature type="domain" description="E2F/DP family winged-helix DNA-binding" evidence="10">
    <location>
        <begin position="188"/>
        <end position="266"/>
    </location>
</feature>
<feature type="region of interest" description="Disordered" evidence="8">
    <location>
        <begin position="1"/>
        <end position="50"/>
    </location>
</feature>
<evidence type="ECO:0000256" key="2">
    <source>
        <dbReference type="ARBA" id="ARBA00010940"/>
    </source>
</evidence>
<dbReference type="EMBL" id="DAKRPA010000250">
    <property type="protein sequence ID" value="DAZ94447.1"/>
    <property type="molecule type" value="Genomic_DNA"/>
</dbReference>
<feature type="domain" description="Transcription factor DP C-terminal" evidence="9">
    <location>
        <begin position="273"/>
        <end position="408"/>
    </location>
</feature>
<evidence type="ECO:0000313" key="12">
    <source>
        <dbReference type="Proteomes" id="UP001146120"/>
    </source>
</evidence>
<reference evidence="11" key="2">
    <citation type="journal article" date="2023" name="Microbiol Resour">
        <title>Decontamination and Annotation of the Draft Genome Sequence of the Oomycete Lagenidium giganteum ARSEF 373.</title>
        <authorList>
            <person name="Morgan W.R."/>
            <person name="Tartar A."/>
        </authorList>
    </citation>
    <scope>NUCLEOTIDE SEQUENCE</scope>
    <source>
        <strain evidence="11">ARSEF 373</strain>
    </source>
</reference>
<dbReference type="PANTHER" id="PTHR12548:SF9">
    <property type="entry name" value="TRANSCRIPTION FACTOR DP"/>
    <property type="match status" value="1"/>
</dbReference>
<dbReference type="InterPro" id="IPR038168">
    <property type="entry name" value="TF_DP_C_sf"/>
</dbReference>
<dbReference type="InterPro" id="IPR036390">
    <property type="entry name" value="WH_DNA-bd_sf"/>
</dbReference>
<organism evidence="11 12">
    <name type="scientific">Lagenidium giganteum</name>
    <dbReference type="NCBI Taxonomy" id="4803"/>
    <lineage>
        <taxon>Eukaryota</taxon>
        <taxon>Sar</taxon>
        <taxon>Stramenopiles</taxon>
        <taxon>Oomycota</taxon>
        <taxon>Peronosporomycetes</taxon>
        <taxon>Pythiales</taxon>
        <taxon>Pythiaceae</taxon>
    </lineage>
</organism>
<evidence type="ECO:0000256" key="1">
    <source>
        <dbReference type="ARBA" id="ARBA00004123"/>
    </source>
</evidence>
<evidence type="ECO:0000259" key="9">
    <source>
        <dbReference type="SMART" id="SM01138"/>
    </source>
</evidence>
<dbReference type="Proteomes" id="UP001146120">
    <property type="component" value="Unassembled WGS sequence"/>
</dbReference>
<feature type="non-terminal residue" evidence="11">
    <location>
        <position position="1"/>
    </location>
</feature>
<evidence type="ECO:0000256" key="8">
    <source>
        <dbReference type="SAM" id="MobiDB-lite"/>
    </source>
</evidence>
<dbReference type="GO" id="GO:0000981">
    <property type="term" value="F:DNA-binding transcription factor activity, RNA polymerase II-specific"/>
    <property type="evidence" value="ECO:0007669"/>
    <property type="project" value="TreeGrafter"/>
</dbReference>
<dbReference type="InterPro" id="IPR015648">
    <property type="entry name" value="Transcrpt_fac_DP"/>
</dbReference>
<dbReference type="Pfam" id="PF08781">
    <property type="entry name" value="DP"/>
    <property type="match status" value="1"/>
</dbReference>
<name>A0AAV2YHG3_9STRA</name>
<comment type="similarity">
    <text evidence="2 7">Belongs to the E2F/DP family.</text>
</comment>
<feature type="compositionally biased region" description="Polar residues" evidence="8">
    <location>
        <begin position="149"/>
        <end position="159"/>
    </location>
</feature>
<dbReference type="GO" id="GO:0005667">
    <property type="term" value="C:transcription regulator complex"/>
    <property type="evidence" value="ECO:0007669"/>
    <property type="project" value="InterPro"/>
</dbReference>
<feature type="region of interest" description="Disordered" evidence="8">
    <location>
        <begin position="147"/>
        <end position="182"/>
    </location>
</feature>
<dbReference type="SUPFAM" id="SSF46785">
    <property type="entry name" value="Winged helix' DNA-binding domain"/>
    <property type="match status" value="1"/>
</dbReference>
<proteinExistence type="inferred from homology"/>
<accession>A0AAV2YHG3</accession>
<protein>
    <submittedName>
        <fullName evidence="11">Uncharacterized protein</fullName>
    </submittedName>
</protein>
<dbReference type="InterPro" id="IPR014889">
    <property type="entry name" value="Transc_factor_DP_C"/>
</dbReference>
<sequence length="426" mass="47179">GTQEIADAAHTPQLPTSAAANDASAKAPARTVTKKRAASSATGSAAKPRVTRRELKKLTEMDLEEKDEVPVCGDGWFLYSPPADSFACGTASARTFGVDSASTMVTPSSLHDDFINLMKAQGLEKMATEAGLMKDGSLVDIKKEPEVQVATTERSTPNGKRTLGMHTPDVNSPGFSSPSSAKKRKLMKINKGLRHFSMKVCQKVEEKNVTTYNEVADELVQEFTTMRPNDSAYDEKNIRRRVYDALNVLMAMDIISKERKEIRWRGLPSNLQHDTEMLLAERNERLKSVEQKKQHLQDLLVQQIAMKNLLKRNADRRKSGAESAAMREEGRIFLPFIVVNTGKDTVIQCEMSEDRQDIFFNFSAPFEINDDTEILRRLNLHQCSRNEAQRLVPESLFAYLPGECDAGDEVGNAAVTPTTSASAPAP</sequence>
<keyword evidence="6 7" id="KW-0539">Nucleus</keyword>
<keyword evidence="4 7" id="KW-0238">DNA-binding</keyword>
<reference evidence="11" key="1">
    <citation type="submission" date="2022-11" db="EMBL/GenBank/DDBJ databases">
        <authorList>
            <person name="Morgan W.R."/>
            <person name="Tartar A."/>
        </authorList>
    </citation>
    <scope>NUCLEOTIDE SEQUENCE</scope>
    <source>
        <strain evidence="11">ARSEF 373</strain>
    </source>
</reference>
<dbReference type="PANTHER" id="PTHR12548">
    <property type="entry name" value="TRANSCRIPTION FACTOR DP"/>
    <property type="match status" value="1"/>
</dbReference>
<dbReference type="GO" id="GO:0005634">
    <property type="term" value="C:nucleus"/>
    <property type="evidence" value="ECO:0007669"/>
    <property type="project" value="UniProtKB-SubCell"/>
</dbReference>
<comment type="caution">
    <text evidence="11">The sequence shown here is derived from an EMBL/GenBank/DDBJ whole genome shotgun (WGS) entry which is preliminary data.</text>
</comment>
<dbReference type="FunFam" id="1.10.10.10:FF:000047">
    <property type="entry name" value="Transcription factor"/>
    <property type="match status" value="1"/>
</dbReference>
<dbReference type="InterPro" id="IPR037241">
    <property type="entry name" value="E2F-DP_heterodim"/>
</dbReference>
<dbReference type="Gene3D" id="1.10.10.10">
    <property type="entry name" value="Winged helix-like DNA-binding domain superfamily/Winged helix DNA-binding domain"/>
    <property type="match status" value="1"/>
</dbReference>
<evidence type="ECO:0000259" key="10">
    <source>
        <dbReference type="SMART" id="SM01372"/>
    </source>
</evidence>
<dbReference type="InterPro" id="IPR036388">
    <property type="entry name" value="WH-like_DNA-bd_sf"/>
</dbReference>
<comment type="subcellular location">
    <subcellularLocation>
        <location evidence="1 7">Nucleus</location>
    </subcellularLocation>
</comment>
<keyword evidence="3 7" id="KW-0805">Transcription regulation</keyword>
<evidence type="ECO:0000256" key="5">
    <source>
        <dbReference type="ARBA" id="ARBA00023163"/>
    </source>
</evidence>
<dbReference type="CDD" id="cd14458">
    <property type="entry name" value="DP_DD"/>
    <property type="match status" value="1"/>
</dbReference>
<dbReference type="SUPFAM" id="SSF144074">
    <property type="entry name" value="E2F-DP heterodimerization region"/>
    <property type="match status" value="1"/>
</dbReference>
<dbReference type="AlphaFoldDB" id="A0AAV2YHG3"/>
<feature type="compositionally biased region" description="Polar residues" evidence="8">
    <location>
        <begin position="169"/>
        <end position="180"/>
    </location>
</feature>
<dbReference type="InterPro" id="IPR003316">
    <property type="entry name" value="E2F_WHTH_DNA-bd_dom"/>
</dbReference>
<keyword evidence="5 7" id="KW-0804">Transcription</keyword>